<dbReference type="AlphaFoldDB" id="A0A399J8Q2"/>
<evidence type="ECO:0000256" key="1">
    <source>
        <dbReference type="SAM" id="MobiDB-lite"/>
    </source>
</evidence>
<gene>
    <name evidence="2" type="ORF">DWB68_10250</name>
</gene>
<feature type="region of interest" description="Disordered" evidence="1">
    <location>
        <begin position="119"/>
        <end position="141"/>
    </location>
</feature>
<dbReference type="Proteomes" id="UP000265419">
    <property type="component" value="Unassembled WGS sequence"/>
</dbReference>
<dbReference type="EMBL" id="QQXK01000019">
    <property type="protein sequence ID" value="RII41898.1"/>
    <property type="molecule type" value="Genomic_DNA"/>
</dbReference>
<comment type="caution">
    <text evidence="2">The sequence shown here is derived from an EMBL/GenBank/DDBJ whole genome shotgun (WGS) entry which is preliminary data.</text>
</comment>
<keyword evidence="3" id="KW-1185">Reference proteome</keyword>
<evidence type="ECO:0000313" key="2">
    <source>
        <dbReference type="EMBL" id="RII41898.1"/>
    </source>
</evidence>
<proteinExistence type="predicted"/>
<accession>A0A399J8Q2</accession>
<organism evidence="2 3">
    <name type="scientific">Galactobacter valiniphilus</name>
    <dbReference type="NCBI Taxonomy" id="2676122"/>
    <lineage>
        <taxon>Bacteria</taxon>
        <taxon>Bacillati</taxon>
        <taxon>Actinomycetota</taxon>
        <taxon>Actinomycetes</taxon>
        <taxon>Micrococcales</taxon>
        <taxon>Micrococcaceae</taxon>
        <taxon>Galactobacter</taxon>
    </lineage>
</organism>
<protein>
    <submittedName>
        <fullName evidence="2">Uncharacterized protein</fullName>
    </submittedName>
</protein>
<dbReference type="RefSeq" id="WP_119425048.1">
    <property type="nucleotide sequence ID" value="NZ_QQXK01000019.1"/>
</dbReference>
<evidence type="ECO:0000313" key="3">
    <source>
        <dbReference type="Proteomes" id="UP000265419"/>
    </source>
</evidence>
<name>A0A399J8Q2_9MICC</name>
<sequence length="141" mass="15845">MTAVDAAEKALADWEAAHQLEPIDPGMQSMRFHQTQAKRDKDLTAFLNRMRRESAEHERLTEALAKARRDERRAAVPTEPVDPAVLAGATHILVNERWRAVWMRVKRINAKTVTCHAAPGMDEPRIPHNRIVGTSHGQVAS</sequence>
<reference evidence="2 3" key="1">
    <citation type="submission" date="2018-07" db="EMBL/GenBank/DDBJ databases">
        <title>Arthrobacter sp. nov., isolated from raw cow's milk with high bacterial count.</title>
        <authorList>
            <person name="Hahne J."/>
            <person name="Isele D."/>
            <person name="Lipski A."/>
        </authorList>
    </citation>
    <scope>NUCLEOTIDE SEQUENCE [LARGE SCALE GENOMIC DNA]</scope>
    <source>
        <strain evidence="2 3">JZ R-35</strain>
    </source>
</reference>